<evidence type="ECO:0000313" key="3">
    <source>
        <dbReference type="Proteomes" id="UP000026961"/>
    </source>
</evidence>
<feature type="compositionally biased region" description="Low complexity" evidence="1">
    <location>
        <begin position="148"/>
        <end position="163"/>
    </location>
</feature>
<evidence type="ECO:0000313" key="2">
    <source>
        <dbReference type="EnsemblPlants" id="OGLUM02G30290.1"/>
    </source>
</evidence>
<dbReference type="HOGENOM" id="CLU_1582691_0_0_1"/>
<dbReference type="EnsemblPlants" id="OGLUM02G30290.1">
    <property type="protein sequence ID" value="OGLUM02G30290.1"/>
    <property type="gene ID" value="OGLUM02G30290"/>
</dbReference>
<feature type="region of interest" description="Disordered" evidence="1">
    <location>
        <begin position="67"/>
        <end position="96"/>
    </location>
</feature>
<name>A0A0D9YX61_9ORYZ</name>
<dbReference type="Proteomes" id="UP000026961">
    <property type="component" value="Chromosome 2"/>
</dbReference>
<proteinExistence type="predicted"/>
<accession>A0A0D9YX61</accession>
<organism evidence="2">
    <name type="scientific">Oryza glumipatula</name>
    <dbReference type="NCBI Taxonomy" id="40148"/>
    <lineage>
        <taxon>Eukaryota</taxon>
        <taxon>Viridiplantae</taxon>
        <taxon>Streptophyta</taxon>
        <taxon>Embryophyta</taxon>
        <taxon>Tracheophyta</taxon>
        <taxon>Spermatophyta</taxon>
        <taxon>Magnoliopsida</taxon>
        <taxon>Liliopsida</taxon>
        <taxon>Poales</taxon>
        <taxon>Poaceae</taxon>
        <taxon>BOP clade</taxon>
        <taxon>Oryzoideae</taxon>
        <taxon>Oryzeae</taxon>
        <taxon>Oryzinae</taxon>
        <taxon>Oryza</taxon>
    </lineage>
</organism>
<dbReference type="AlphaFoldDB" id="A0A0D9YX61"/>
<dbReference type="Gramene" id="OGLUM02G30290.1">
    <property type="protein sequence ID" value="OGLUM02G30290.1"/>
    <property type="gene ID" value="OGLUM02G30290"/>
</dbReference>
<feature type="compositionally biased region" description="Basic residues" evidence="1">
    <location>
        <begin position="67"/>
        <end position="77"/>
    </location>
</feature>
<reference evidence="2" key="1">
    <citation type="submission" date="2015-04" db="UniProtKB">
        <authorList>
            <consortium name="EnsemblPlants"/>
        </authorList>
    </citation>
    <scope>IDENTIFICATION</scope>
</reference>
<reference evidence="2" key="2">
    <citation type="submission" date="2018-05" db="EMBL/GenBank/DDBJ databases">
        <title>OgluRS3 (Oryza glumaepatula Reference Sequence Version 3).</title>
        <authorList>
            <person name="Zhang J."/>
            <person name="Kudrna D."/>
            <person name="Lee S."/>
            <person name="Talag J."/>
            <person name="Welchert J."/>
            <person name="Wing R.A."/>
        </authorList>
    </citation>
    <scope>NUCLEOTIDE SEQUENCE [LARGE SCALE GENOMIC DNA]</scope>
</reference>
<keyword evidence="3" id="KW-1185">Reference proteome</keyword>
<sequence>MLFEATGDLGADELSLFCEEFTSFCASSVTTPSTIIPGILRENCTKIFQLKPPISPGNKPLLLSAKHKRIERKKSRRNMAGQIGGKETNPRMDLQSTACPIKKWRGKGRDHGWNNAYLQARSEPEMPAALAREEEARGSMAPAFPLDATRSPLLSSSSSSRFAAARRER</sequence>
<feature type="region of interest" description="Disordered" evidence="1">
    <location>
        <begin position="119"/>
        <end position="169"/>
    </location>
</feature>
<protein>
    <submittedName>
        <fullName evidence="2">Uncharacterized protein</fullName>
    </submittedName>
</protein>
<evidence type="ECO:0000256" key="1">
    <source>
        <dbReference type="SAM" id="MobiDB-lite"/>
    </source>
</evidence>